<dbReference type="GO" id="GO:0005385">
    <property type="term" value="F:zinc ion transmembrane transporter activity"/>
    <property type="evidence" value="ECO:0007669"/>
    <property type="project" value="TreeGrafter"/>
</dbReference>
<dbReference type="STRING" id="1616788.AR543_21495"/>
<comment type="similarity">
    <text evidence="2">Belongs to the ZIP transporter (TC 2.A.5) family.</text>
</comment>
<proteinExistence type="inferred from homology"/>
<evidence type="ECO:0000256" key="3">
    <source>
        <dbReference type="ARBA" id="ARBA00022475"/>
    </source>
</evidence>
<dbReference type="KEGG" id="pbv:AR543_21495"/>
<evidence type="ECO:0000256" key="4">
    <source>
        <dbReference type="ARBA" id="ARBA00022833"/>
    </source>
</evidence>
<feature type="transmembrane region" description="Helical" evidence="6">
    <location>
        <begin position="6"/>
        <end position="24"/>
    </location>
</feature>
<dbReference type="RefSeq" id="WP_060536384.1">
    <property type="nucleotide sequence ID" value="NZ_CP013023.1"/>
</dbReference>
<dbReference type="GO" id="GO:0005886">
    <property type="term" value="C:plasma membrane"/>
    <property type="evidence" value="ECO:0007669"/>
    <property type="project" value="UniProtKB-SubCell"/>
</dbReference>
<evidence type="ECO:0000256" key="5">
    <source>
        <dbReference type="SAM" id="MobiDB-lite"/>
    </source>
</evidence>
<comment type="subcellular location">
    <subcellularLocation>
        <location evidence="1">Cell membrane</location>
        <topology evidence="1">Multi-pass membrane protein</topology>
    </subcellularLocation>
</comment>
<keyword evidence="6" id="KW-1133">Transmembrane helix</keyword>
<feature type="transmembrane region" description="Helical" evidence="6">
    <location>
        <begin position="61"/>
        <end position="82"/>
    </location>
</feature>
<evidence type="ECO:0000313" key="7">
    <source>
        <dbReference type="EMBL" id="ANF98314.1"/>
    </source>
</evidence>
<keyword evidence="6" id="KW-0812">Transmembrane</keyword>
<evidence type="ECO:0000256" key="1">
    <source>
        <dbReference type="ARBA" id="ARBA00004651"/>
    </source>
</evidence>
<keyword evidence="4" id="KW-0862">Zinc</keyword>
<feature type="transmembrane region" description="Helical" evidence="6">
    <location>
        <begin position="143"/>
        <end position="168"/>
    </location>
</feature>
<keyword evidence="6" id="KW-0472">Membrane</keyword>
<feature type="transmembrane region" description="Helical" evidence="6">
    <location>
        <begin position="188"/>
        <end position="209"/>
    </location>
</feature>
<gene>
    <name evidence="7" type="ORF">AR543_21495</name>
</gene>
<evidence type="ECO:0000256" key="6">
    <source>
        <dbReference type="SAM" id="Phobius"/>
    </source>
</evidence>
<dbReference type="Proteomes" id="UP000078148">
    <property type="component" value="Chromosome"/>
</dbReference>
<feature type="transmembrane region" description="Helical" evidence="6">
    <location>
        <begin position="245"/>
        <end position="263"/>
    </location>
</feature>
<dbReference type="AlphaFoldDB" id="A0A172ZKZ7"/>
<organism evidence="7 8">
    <name type="scientific">Paenibacillus bovis</name>
    <dbReference type="NCBI Taxonomy" id="1616788"/>
    <lineage>
        <taxon>Bacteria</taxon>
        <taxon>Bacillati</taxon>
        <taxon>Bacillota</taxon>
        <taxon>Bacilli</taxon>
        <taxon>Bacillales</taxon>
        <taxon>Paenibacillaceae</taxon>
        <taxon>Paenibacillus</taxon>
    </lineage>
</organism>
<dbReference type="PANTHER" id="PTHR11040:SF211">
    <property type="entry name" value="ZINC TRANSPORTER ZIP11"/>
    <property type="match status" value="1"/>
</dbReference>
<evidence type="ECO:0008006" key="9">
    <source>
        <dbReference type="Google" id="ProtNLM"/>
    </source>
</evidence>
<evidence type="ECO:0000313" key="8">
    <source>
        <dbReference type="Proteomes" id="UP000078148"/>
    </source>
</evidence>
<reference evidence="7 8" key="2">
    <citation type="journal article" date="2016" name="Int. J. Syst. Evol. Microbiol.">
        <title>Paenibacillus bovis sp. nov., isolated from raw yak (Bos grunniens) milk.</title>
        <authorList>
            <person name="Gao C."/>
            <person name="Han J."/>
            <person name="Liu Z."/>
            <person name="Xu X."/>
            <person name="Hang F."/>
            <person name="Wu Z."/>
        </authorList>
    </citation>
    <scope>NUCLEOTIDE SEQUENCE [LARGE SCALE GENOMIC DNA]</scope>
    <source>
        <strain evidence="7 8">BD3526</strain>
    </source>
</reference>
<name>A0A172ZKZ7_9BACL</name>
<accession>A0A172ZKZ7</accession>
<feature type="region of interest" description="Disordered" evidence="5">
    <location>
        <begin position="93"/>
        <end position="124"/>
    </location>
</feature>
<keyword evidence="8" id="KW-1185">Reference proteome</keyword>
<evidence type="ECO:0000256" key="2">
    <source>
        <dbReference type="ARBA" id="ARBA00006939"/>
    </source>
</evidence>
<protein>
    <recommendedName>
        <fullName evidence="9">ZIP family metal transporter</fullName>
    </recommendedName>
</protein>
<dbReference type="OrthoDB" id="1145132at2"/>
<reference evidence="8" key="1">
    <citation type="submission" date="2015-10" db="EMBL/GenBank/DDBJ databases">
        <title>Genome of Paenibacillus bovis sp. nov.</title>
        <authorList>
            <person name="Wu Z."/>
            <person name="Gao C."/>
            <person name="Liu Z."/>
            <person name="Zheng H."/>
        </authorList>
    </citation>
    <scope>NUCLEOTIDE SEQUENCE [LARGE SCALE GENOMIC DNA]</scope>
    <source>
        <strain evidence="8">BD3526</strain>
    </source>
</reference>
<keyword evidence="3" id="KW-1003">Cell membrane</keyword>
<sequence>MWGALMWGAIAGSAVLLGALVAMYFKIPKKIIGWIMAFGTGTLIGAASFELLEDAIEDGGLVATAIGFLVGAVVYTVFDLLISSRGGANRKRSYYSRAEEGDDQDSGKSGQNASSDGKKGKSKGGSGLGIFAGTVMDAIPESIMIGASLLTGQGVSAVLVVSIFVSNIPEGLSSTVGMQQSNYSRSKIWGMWIAVLIVSSLASMLGYLFLEMLPNEIKAGIGAFAGGGIIAMLCSTMAPEAYEEGGPMVGLIASLGLLAALILSI</sequence>
<dbReference type="EMBL" id="CP013023">
    <property type="protein sequence ID" value="ANF98314.1"/>
    <property type="molecule type" value="Genomic_DNA"/>
</dbReference>
<feature type="transmembrane region" description="Helical" evidence="6">
    <location>
        <begin position="31"/>
        <end position="49"/>
    </location>
</feature>
<feature type="transmembrane region" description="Helical" evidence="6">
    <location>
        <begin position="221"/>
        <end position="239"/>
    </location>
</feature>
<dbReference type="PANTHER" id="PTHR11040">
    <property type="entry name" value="ZINC/IRON TRANSPORTER"/>
    <property type="match status" value="1"/>
</dbReference>